<accession>A0A1G1UXF0</accession>
<feature type="transmembrane region" description="Helical" evidence="1">
    <location>
        <begin position="285"/>
        <end position="308"/>
    </location>
</feature>
<feature type="transmembrane region" description="Helical" evidence="1">
    <location>
        <begin position="156"/>
        <end position="185"/>
    </location>
</feature>
<comment type="caution">
    <text evidence="2">The sequence shown here is derived from an EMBL/GenBank/DDBJ whole genome shotgun (WGS) entry which is preliminary data.</text>
</comment>
<feature type="transmembrane region" description="Helical" evidence="1">
    <location>
        <begin position="96"/>
        <end position="118"/>
    </location>
</feature>
<feature type="transmembrane region" description="Helical" evidence="1">
    <location>
        <begin position="191"/>
        <end position="213"/>
    </location>
</feature>
<dbReference type="AlphaFoldDB" id="A0A1G1UXF0"/>
<dbReference type="EMBL" id="MHBW01000035">
    <property type="protein sequence ID" value="OGY07788.1"/>
    <property type="molecule type" value="Genomic_DNA"/>
</dbReference>
<keyword evidence="1" id="KW-0472">Membrane</keyword>
<evidence type="ECO:0000313" key="3">
    <source>
        <dbReference type="Proteomes" id="UP000177967"/>
    </source>
</evidence>
<dbReference type="STRING" id="1797513.A2782_01445"/>
<organism evidence="2 3">
    <name type="scientific">Candidatus Blackburnbacteria bacterium RIFCSPHIGHO2_01_FULL_43_15b</name>
    <dbReference type="NCBI Taxonomy" id="1797513"/>
    <lineage>
        <taxon>Bacteria</taxon>
        <taxon>Candidatus Blackburniibacteriota</taxon>
    </lineage>
</organism>
<proteinExistence type="predicted"/>
<name>A0A1G1UXF0_9BACT</name>
<keyword evidence="1" id="KW-0812">Transmembrane</keyword>
<gene>
    <name evidence="2" type="ORF">A2782_01445</name>
</gene>
<evidence type="ECO:0000313" key="2">
    <source>
        <dbReference type="EMBL" id="OGY07788.1"/>
    </source>
</evidence>
<feature type="transmembrane region" description="Helical" evidence="1">
    <location>
        <begin position="30"/>
        <end position="47"/>
    </location>
</feature>
<protein>
    <recommendedName>
        <fullName evidence="4">Glycerophosphoryl diester phosphodiesterase membrane domain-containing protein</fullName>
    </recommendedName>
</protein>
<reference evidence="2 3" key="1">
    <citation type="journal article" date="2016" name="Nat. Commun.">
        <title>Thousands of microbial genomes shed light on interconnected biogeochemical processes in an aquifer system.</title>
        <authorList>
            <person name="Anantharaman K."/>
            <person name="Brown C.T."/>
            <person name="Hug L.A."/>
            <person name="Sharon I."/>
            <person name="Castelle C.J."/>
            <person name="Probst A.J."/>
            <person name="Thomas B.C."/>
            <person name="Singh A."/>
            <person name="Wilkins M.J."/>
            <person name="Karaoz U."/>
            <person name="Brodie E.L."/>
            <person name="Williams K.H."/>
            <person name="Hubbard S.S."/>
            <person name="Banfield J.F."/>
        </authorList>
    </citation>
    <scope>NUCLEOTIDE SEQUENCE [LARGE SCALE GENOMIC DNA]</scope>
</reference>
<evidence type="ECO:0000256" key="1">
    <source>
        <dbReference type="SAM" id="Phobius"/>
    </source>
</evidence>
<sequence>MDEHNLPPKPDWTISELYNKSWKIVKNNPVLWIFGLAVAAGVGLNFSNVDRIFDSDTKNSLPATPSFQNFTNGQSDALGISATAPWTNFLSQIPTWIWVTLGIELVAFVIFALAISIVSSAWANGSLISGIDAALEGKKPTIRESSEKSFKSIKSLAWLTVVPGLVLTLVASLVLGTLAAFTAFVPSAVKVILIIVIILLGLVTYYFAIYITLSRIWALRMVVLDGKGGKEALFAGYRVAKKKTWSMIGLGLVNTIASIMVALVPIAILGLLFFGGFAFAKSVTVLSTILITLAITFGILAVIVLMLLGGIITSFKASTWTIAYKRIRNKYAS</sequence>
<evidence type="ECO:0008006" key="4">
    <source>
        <dbReference type="Google" id="ProtNLM"/>
    </source>
</evidence>
<keyword evidence="1" id="KW-1133">Transmembrane helix</keyword>
<dbReference type="Proteomes" id="UP000177967">
    <property type="component" value="Unassembled WGS sequence"/>
</dbReference>
<feature type="transmembrane region" description="Helical" evidence="1">
    <location>
        <begin position="248"/>
        <end position="279"/>
    </location>
</feature>